<keyword evidence="1" id="KW-0560">Oxidoreductase</keyword>
<evidence type="ECO:0000313" key="1">
    <source>
        <dbReference type="EMBL" id="MBB4642532.1"/>
    </source>
</evidence>
<sequence length="201" mass="22414">MPEQKSTLNPDFKSNDPYGYLNGVEGYQLPQEWVDNMQVPELHSTRILASYNEAGFERSGAYMGPIFFDPEYGALTMAEREFIGVIVSSINSCPTCLIIHGHKLGELIGDHGRAQRIAINYRTVELTVEERAIADYCVKLTEQPGRMEAADVQALRDAGLSDEKIYYVIETAGVFNLTNRMTSGYGMRPDDDFMVAIATKA</sequence>
<keyword evidence="1" id="KW-0575">Peroxidase</keyword>
<dbReference type="PANTHER" id="PTHR35446:SF2">
    <property type="entry name" value="CARBOXYMUCONOLACTONE DECARBOXYLASE-LIKE DOMAIN-CONTAINING PROTEIN"/>
    <property type="match status" value="1"/>
</dbReference>
<dbReference type="AlphaFoldDB" id="A0A840HW52"/>
<gene>
    <name evidence="1" type="ORF">HNQ99_002863</name>
</gene>
<dbReference type="Proteomes" id="UP000575068">
    <property type="component" value="Unassembled WGS sequence"/>
</dbReference>
<proteinExistence type="predicted"/>
<dbReference type="InterPro" id="IPR029032">
    <property type="entry name" value="AhpD-like"/>
</dbReference>
<dbReference type="InterPro" id="IPR010195">
    <property type="entry name" value="Uncharacterised_peroxidase-rel"/>
</dbReference>
<reference evidence="1 2" key="1">
    <citation type="submission" date="2020-08" db="EMBL/GenBank/DDBJ databases">
        <title>Genomic Encyclopedia of Type Strains, Phase IV (KMG-IV): sequencing the most valuable type-strain genomes for metagenomic binning, comparative biology and taxonomic classification.</title>
        <authorList>
            <person name="Goeker M."/>
        </authorList>
    </citation>
    <scope>NUCLEOTIDE SEQUENCE [LARGE SCALE GENOMIC DNA]</scope>
    <source>
        <strain evidence="1 2">DSM 7465</strain>
    </source>
</reference>
<evidence type="ECO:0000313" key="2">
    <source>
        <dbReference type="Proteomes" id="UP000575068"/>
    </source>
</evidence>
<accession>A0A840HW52</accession>
<name>A0A840HW52_9SPHN</name>
<dbReference type="Gene3D" id="1.20.1290.10">
    <property type="entry name" value="AhpD-like"/>
    <property type="match status" value="1"/>
</dbReference>
<protein>
    <submittedName>
        <fullName evidence="1">Putative peroxidase-related enzyme</fullName>
    </submittedName>
</protein>
<comment type="caution">
    <text evidence="1">The sequence shown here is derived from an EMBL/GenBank/DDBJ whole genome shotgun (WGS) entry which is preliminary data.</text>
</comment>
<dbReference type="GO" id="GO:0004601">
    <property type="term" value="F:peroxidase activity"/>
    <property type="evidence" value="ECO:0007669"/>
    <property type="project" value="UniProtKB-KW"/>
</dbReference>
<organism evidence="1 2">
    <name type="scientific">Rhizorhapis suberifaciens</name>
    <name type="common">corky root of lettuce</name>
    <dbReference type="NCBI Taxonomy" id="13656"/>
    <lineage>
        <taxon>Bacteria</taxon>
        <taxon>Pseudomonadati</taxon>
        <taxon>Pseudomonadota</taxon>
        <taxon>Alphaproteobacteria</taxon>
        <taxon>Sphingomonadales</taxon>
        <taxon>Sphingomonadaceae</taxon>
        <taxon>Rhizorhapis</taxon>
    </lineage>
</organism>
<dbReference type="RefSeq" id="WP_184476711.1">
    <property type="nucleotide sequence ID" value="NZ_JACHOV010000011.1"/>
</dbReference>
<dbReference type="SUPFAM" id="SSF69118">
    <property type="entry name" value="AhpD-like"/>
    <property type="match status" value="1"/>
</dbReference>
<keyword evidence="2" id="KW-1185">Reference proteome</keyword>
<dbReference type="NCBIfam" id="TIGR01926">
    <property type="entry name" value="peroxid_rel"/>
    <property type="match status" value="1"/>
</dbReference>
<dbReference type="PANTHER" id="PTHR35446">
    <property type="entry name" value="SI:CH211-175M2.5"/>
    <property type="match status" value="1"/>
</dbReference>
<dbReference type="EMBL" id="JACHOV010000011">
    <property type="protein sequence ID" value="MBB4642532.1"/>
    <property type="molecule type" value="Genomic_DNA"/>
</dbReference>